<dbReference type="EMBL" id="LAZR01013293">
    <property type="protein sequence ID" value="KKM22635.1"/>
    <property type="molecule type" value="Genomic_DNA"/>
</dbReference>
<dbReference type="Pfam" id="PF13455">
    <property type="entry name" value="MUG113"/>
    <property type="match status" value="1"/>
</dbReference>
<name>A0A0F9L4I3_9ZZZZ</name>
<reference evidence="1" key="1">
    <citation type="journal article" date="2015" name="Nature">
        <title>Complex archaea that bridge the gap between prokaryotes and eukaryotes.</title>
        <authorList>
            <person name="Spang A."/>
            <person name="Saw J.H."/>
            <person name="Jorgensen S.L."/>
            <person name="Zaremba-Niedzwiedzka K."/>
            <person name="Martijn J."/>
            <person name="Lind A.E."/>
            <person name="van Eijk R."/>
            <person name="Schleper C."/>
            <person name="Guy L."/>
            <person name="Ettema T.J."/>
        </authorList>
    </citation>
    <scope>NUCLEOTIDE SEQUENCE</scope>
</reference>
<proteinExistence type="predicted"/>
<protein>
    <submittedName>
        <fullName evidence="1">Uncharacterized protein</fullName>
    </submittedName>
</protein>
<dbReference type="AlphaFoldDB" id="A0A0F9L4I3"/>
<comment type="caution">
    <text evidence="1">The sequence shown here is derived from an EMBL/GenBank/DDBJ whole genome shotgun (WGS) entry which is preliminary data.</text>
</comment>
<gene>
    <name evidence="1" type="ORF">LCGC14_1623270</name>
</gene>
<sequence>MLKIPQPPPNVGRLLDAGEVATEIFNGKVSPEWVRTRLKAGRTKLGHRTVVWAEYPVRAWLEKRPGFNTMVTGESEDLRYWPSDPTESEARGIEILKKIGTRSPEETEYWILLRRIGFRDYSSEYQRLYGGGINLPFHVVYFIQMAIEERFGPIKIGRSQSPLIRMHSFGTAVPYPLHLLAVFPDIVAGEHQLHGVLRKYHLKGEWFRSEGAVLDVVDAARWFGGTIDNLTGEAAISPNGGST</sequence>
<evidence type="ECO:0000313" key="1">
    <source>
        <dbReference type="EMBL" id="KKM22635.1"/>
    </source>
</evidence>
<organism evidence="1">
    <name type="scientific">marine sediment metagenome</name>
    <dbReference type="NCBI Taxonomy" id="412755"/>
    <lineage>
        <taxon>unclassified sequences</taxon>
        <taxon>metagenomes</taxon>
        <taxon>ecological metagenomes</taxon>
    </lineage>
</organism>
<accession>A0A0F9L4I3</accession>